<dbReference type="EMBL" id="CM015714">
    <property type="protein sequence ID" value="KAF3687785.1"/>
    <property type="molecule type" value="Genomic_DNA"/>
</dbReference>
<evidence type="ECO:0000313" key="5">
    <source>
        <dbReference type="Proteomes" id="UP000503349"/>
    </source>
</evidence>
<feature type="domain" description="G protein-regulated inducer of neurite outgrowth C-terminal" evidence="3">
    <location>
        <begin position="606"/>
        <end position="730"/>
    </location>
</feature>
<comment type="function">
    <text evidence="1">May be involved in neurite outgrowth.</text>
</comment>
<name>A0A6G1PC02_CHAAH</name>
<evidence type="ECO:0000256" key="2">
    <source>
        <dbReference type="SAM" id="MobiDB-lite"/>
    </source>
</evidence>
<feature type="compositionally biased region" description="Basic and acidic residues" evidence="2">
    <location>
        <begin position="588"/>
        <end position="600"/>
    </location>
</feature>
<dbReference type="Pfam" id="PF15235">
    <property type="entry name" value="GRIN_C"/>
    <property type="match status" value="1"/>
</dbReference>
<feature type="region of interest" description="Disordered" evidence="2">
    <location>
        <begin position="468"/>
        <end position="489"/>
    </location>
</feature>
<evidence type="ECO:0000259" key="3">
    <source>
        <dbReference type="Pfam" id="PF15235"/>
    </source>
</evidence>
<reference evidence="4 5" key="1">
    <citation type="submission" date="2019-02" db="EMBL/GenBank/DDBJ databases">
        <title>Opniocepnalus argus genome.</title>
        <authorList>
            <person name="Zhou C."/>
            <person name="Xiao S."/>
        </authorList>
    </citation>
    <scope>NUCLEOTIDE SEQUENCE [LARGE SCALE GENOMIC DNA]</scope>
    <source>
        <strain evidence="4">OARG1902GOOAL</strain>
        <tissue evidence="4">Muscle</tissue>
    </source>
</reference>
<evidence type="ECO:0000256" key="1">
    <source>
        <dbReference type="ARBA" id="ARBA00002358"/>
    </source>
</evidence>
<feature type="compositionally biased region" description="Basic and acidic residues" evidence="2">
    <location>
        <begin position="607"/>
        <end position="640"/>
    </location>
</feature>
<dbReference type="PANTHER" id="PTHR15718">
    <property type="entry name" value="G PROTEIN-REGULATED INDUCER OF NEURITE OUTGROWTH C-TERMINAL DOMAIN-CONTAINING PROTEIN"/>
    <property type="match status" value="1"/>
</dbReference>
<feature type="compositionally biased region" description="Polar residues" evidence="2">
    <location>
        <begin position="266"/>
        <end position="280"/>
    </location>
</feature>
<dbReference type="Proteomes" id="UP000503349">
    <property type="component" value="Chromosome 3"/>
</dbReference>
<feature type="compositionally biased region" description="Polar residues" evidence="2">
    <location>
        <begin position="520"/>
        <end position="538"/>
    </location>
</feature>
<keyword evidence="5" id="KW-1185">Reference proteome</keyword>
<feature type="region of interest" description="Disordered" evidence="2">
    <location>
        <begin position="685"/>
        <end position="709"/>
    </location>
</feature>
<feature type="compositionally biased region" description="Polar residues" evidence="2">
    <location>
        <begin position="569"/>
        <end position="587"/>
    </location>
</feature>
<feature type="compositionally biased region" description="Polar residues" evidence="2">
    <location>
        <begin position="468"/>
        <end position="481"/>
    </location>
</feature>
<feature type="compositionally biased region" description="Polar residues" evidence="2">
    <location>
        <begin position="222"/>
        <end position="232"/>
    </location>
</feature>
<feature type="compositionally biased region" description="Polar residues" evidence="2">
    <location>
        <begin position="1"/>
        <end position="13"/>
    </location>
</feature>
<dbReference type="AlphaFoldDB" id="A0A6G1PC02"/>
<feature type="region of interest" description="Disordered" evidence="2">
    <location>
        <begin position="1"/>
        <end position="128"/>
    </location>
</feature>
<feature type="compositionally biased region" description="Polar residues" evidence="2">
    <location>
        <begin position="289"/>
        <end position="299"/>
    </location>
</feature>
<reference evidence="5" key="2">
    <citation type="submission" date="2019-02" db="EMBL/GenBank/DDBJ databases">
        <title>Opniocepnalus argus Var Kimnra genome.</title>
        <authorList>
            <person name="Zhou C."/>
            <person name="Xiao S."/>
        </authorList>
    </citation>
    <scope>NUCLEOTIDE SEQUENCE [LARGE SCALE GENOMIC DNA]</scope>
</reference>
<feature type="compositionally biased region" description="Polar residues" evidence="2">
    <location>
        <begin position="65"/>
        <end position="75"/>
    </location>
</feature>
<protein>
    <submittedName>
        <fullName evidence="4">G protein-regulated inducer of neurite outgrowth 3</fullName>
    </submittedName>
</protein>
<gene>
    <name evidence="4" type="ORF">EXN66_Car003457</name>
</gene>
<sequence length="735" mass="78242">MGTNPKRTVTVQMVPQLAVVDTPSNKESNANWTKEPNLKLSQVCPKPTLPSPEHKQDNLLMMAAPTNTSPHTPKTTSKRDEPISSSVSDKPAPANGNQTKSEHVTGGGQHMPDLSQTGQGVGEAGNDWRDSNANVNVLSLAGEKDICKASLSSAGTASKVDVQSSVCRAKAPSAAEVEHAQPTSLAKSTACENSTKHASPNTNNNLNVSKSRQPASALQLDNKGSVSATETKGTAVAQKSEEPDHKHISSQGPDSLQEPPKPKQSIEATSPLISTSPLSNSKKEEAEVKSTNVNSSSALQEKDLQPATKPQVFSDKHQPVSTVKESSILPQVTQTLLASVQVAKEASQTDTAVSAVHQQQEHCRLYKEASTMTSSLTSTPAKRCQDIEVQAVANVCSKSVATSPSLLCLASAQRPGGGGVPGEDVQSLTVVYQVDGGVGLHEMNMASLPDPRSERLTVEADVCPSQNAGISFHSETSSQPQDARLGAKPKEVGSALCNTQPVYQINIEHNNQKERGEIGNSHNKSGVQTSTVKTSITEAPSLKSGTPPEAGGASKSGSADSKNAALSQAAVTTKPNQALSTTANTTLKKNETRSSKEISKKAGSKALKKETNSSKKKIESEKKNNKQGDQSGKQKEKSVHDVLWDEQGMTWEVYGASVDPESLGFAIQSHLQCKIKEQERKLMAQTSFRKSVSGVDSPRQGRKNKRRQQNIFRSMLQNVRRPNCCVHPPPSSVLE</sequence>
<dbReference type="PANTHER" id="PTHR15718:SF6">
    <property type="entry name" value="G PROTEIN-REGULATED INDUCER OF NEURITE OUTGROWTH 3"/>
    <property type="match status" value="1"/>
</dbReference>
<accession>A0A6G1PC02</accession>
<dbReference type="OrthoDB" id="10049175at2759"/>
<evidence type="ECO:0000313" key="4">
    <source>
        <dbReference type="EMBL" id="KAF3687785.1"/>
    </source>
</evidence>
<feature type="compositionally biased region" description="Polar residues" evidence="2">
    <location>
        <begin position="22"/>
        <end position="34"/>
    </location>
</feature>
<dbReference type="GO" id="GO:0005886">
    <property type="term" value="C:plasma membrane"/>
    <property type="evidence" value="ECO:0007669"/>
    <property type="project" value="TreeGrafter"/>
</dbReference>
<dbReference type="GO" id="GO:0031175">
    <property type="term" value="P:neuron projection development"/>
    <property type="evidence" value="ECO:0007669"/>
    <property type="project" value="TreeGrafter"/>
</dbReference>
<feature type="compositionally biased region" description="Low complexity" evidence="2">
    <location>
        <begin position="550"/>
        <end position="565"/>
    </location>
</feature>
<feature type="region of interest" description="Disordered" evidence="2">
    <location>
        <begin position="173"/>
        <end position="322"/>
    </location>
</feature>
<feature type="region of interest" description="Disordered" evidence="2">
    <location>
        <begin position="515"/>
        <end position="640"/>
    </location>
</feature>
<feature type="compositionally biased region" description="Polar residues" evidence="2">
    <location>
        <begin position="181"/>
        <end position="216"/>
    </location>
</feature>
<dbReference type="InterPro" id="IPR032745">
    <property type="entry name" value="GRIN_C"/>
</dbReference>
<organism evidence="4 5">
    <name type="scientific">Channa argus</name>
    <name type="common">Northern snakehead</name>
    <name type="synonym">Ophicephalus argus</name>
    <dbReference type="NCBI Taxonomy" id="215402"/>
    <lineage>
        <taxon>Eukaryota</taxon>
        <taxon>Metazoa</taxon>
        <taxon>Chordata</taxon>
        <taxon>Craniata</taxon>
        <taxon>Vertebrata</taxon>
        <taxon>Euteleostomi</taxon>
        <taxon>Actinopterygii</taxon>
        <taxon>Neopterygii</taxon>
        <taxon>Teleostei</taxon>
        <taxon>Neoteleostei</taxon>
        <taxon>Acanthomorphata</taxon>
        <taxon>Anabantaria</taxon>
        <taxon>Anabantiformes</taxon>
        <taxon>Channoidei</taxon>
        <taxon>Channidae</taxon>
        <taxon>Channa</taxon>
    </lineage>
</organism>
<proteinExistence type="predicted"/>
<dbReference type="InterPro" id="IPR026646">
    <property type="entry name" value="GPRIN2-like/GPRIN3"/>
</dbReference>